<reference evidence="2" key="2">
    <citation type="submission" date="2020-09" db="EMBL/GenBank/DDBJ databases">
        <authorList>
            <person name="Sun Q."/>
            <person name="Zhou Y."/>
        </authorList>
    </citation>
    <scope>NUCLEOTIDE SEQUENCE</scope>
    <source>
        <strain evidence="2">CGMCC 1.12360</strain>
    </source>
</reference>
<feature type="transmembrane region" description="Helical" evidence="1">
    <location>
        <begin position="6"/>
        <end position="27"/>
    </location>
</feature>
<keyword evidence="1" id="KW-0812">Transmembrane</keyword>
<evidence type="ECO:0000256" key="1">
    <source>
        <dbReference type="SAM" id="Phobius"/>
    </source>
</evidence>
<comment type="caution">
    <text evidence="2">The sequence shown here is derived from an EMBL/GenBank/DDBJ whole genome shotgun (WGS) entry which is preliminary data.</text>
</comment>
<reference evidence="2" key="1">
    <citation type="journal article" date="2014" name="Int. J. Syst. Evol. Microbiol.">
        <title>Complete genome sequence of Corynebacterium casei LMG S-19264T (=DSM 44701T), isolated from a smear-ripened cheese.</title>
        <authorList>
            <consortium name="US DOE Joint Genome Institute (JGI-PGF)"/>
            <person name="Walter F."/>
            <person name="Albersmeier A."/>
            <person name="Kalinowski J."/>
            <person name="Ruckert C."/>
        </authorList>
    </citation>
    <scope>NUCLEOTIDE SEQUENCE</scope>
    <source>
        <strain evidence="2">CGMCC 1.12360</strain>
    </source>
</reference>
<keyword evidence="3" id="KW-1185">Reference proteome</keyword>
<sequence>MTLEVQFLTMISMVFCGIYLGAMYDTFRRFSPYWKRRKVLTYFLEILFWLVQTAIIFYILYRVNDGEVRFYIFLAGLLGFSMYQALVKSIYLRMLEQIIRVIASIYRFLSRMVEALLIKPIIWMFTVIMTIVLWLIHTIWKILLMFLRILLLPLKWLGKLIYHLLPKSFQNYLHQLAGFYSKMKNIVMRGVKKFRRR</sequence>
<accession>A0A8J2TTS2</accession>
<dbReference type="Proteomes" id="UP000602050">
    <property type="component" value="Unassembled WGS sequence"/>
</dbReference>
<protein>
    <submittedName>
        <fullName evidence="2">Spore cortex biosynthesis protein YabQ</fullName>
    </submittedName>
</protein>
<dbReference type="InterPro" id="IPR019074">
    <property type="entry name" value="YabQ"/>
</dbReference>
<evidence type="ECO:0000313" key="3">
    <source>
        <dbReference type="Proteomes" id="UP000602050"/>
    </source>
</evidence>
<feature type="transmembrane region" description="Helical" evidence="1">
    <location>
        <begin position="116"/>
        <end position="136"/>
    </location>
</feature>
<dbReference type="Pfam" id="PF09578">
    <property type="entry name" value="Spore_YabQ"/>
    <property type="match status" value="1"/>
</dbReference>
<keyword evidence="1" id="KW-1133">Transmembrane helix</keyword>
<dbReference type="NCBIfam" id="TIGR02893">
    <property type="entry name" value="spore_yabQ"/>
    <property type="match status" value="1"/>
</dbReference>
<gene>
    <name evidence="2" type="ORF">GCM10010978_23880</name>
</gene>
<keyword evidence="1" id="KW-0472">Membrane</keyword>
<dbReference type="RefSeq" id="WP_188392641.1">
    <property type="nucleotide sequence ID" value="NZ_BMEV01000048.1"/>
</dbReference>
<dbReference type="EMBL" id="BMEV01000048">
    <property type="protein sequence ID" value="GFZ82327.1"/>
    <property type="molecule type" value="Genomic_DNA"/>
</dbReference>
<dbReference type="AlphaFoldDB" id="A0A8J2TTS2"/>
<organism evidence="2 3">
    <name type="scientific">Compostibacillus humi</name>
    <dbReference type="NCBI Taxonomy" id="1245525"/>
    <lineage>
        <taxon>Bacteria</taxon>
        <taxon>Bacillati</taxon>
        <taxon>Bacillota</taxon>
        <taxon>Bacilli</taxon>
        <taxon>Bacillales</taxon>
        <taxon>Bacillaceae</taxon>
        <taxon>Compostibacillus</taxon>
    </lineage>
</organism>
<name>A0A8J2TTS2_9BACI</name>
<feature type="transmembrane region" description="Helical" evidence="1">
    <location>
        <begin position="39"/>
        <end position="60"/>
    </location>
</feature>
<feature type="transmembrane region" description="Helical" evidence="1">
    <location>
        <begin position="72"/>
        <end position="95"/>
    </location>
</feature>
<evidence type="ECO:0000313" key="2">
    <source>
        <dbReference type="EMBL" id="GFZ82327.1"/>
    </source>
</evidence>
<proteinExistence type="predicted"/>